<dbReference type="Gene3D" id="3.40.50.300">
    <property type="entry name" value="P-loop containing nucleotide triphosphate hydrolases"/>
    <property type="match status" value="1"/>
</dbReference>
<keyword evidence="1" id="KW-0547">Nucleotide-binding</keyword>
<evidence type="ECO:0000313" key="5">
    <source>
        <dbReference type="Proteomes" id="UP000286997"/>
    </source>
</evidence>
<dbReference type="GO" id="GO:0005524">
    <property type="term" value="F:ATP binding"/>
    <property type="evidence" value="ECO:0007669"/>
    <property type="project" value="UniProtKB-KW"/>
</dbReference>
<sequence length="444" mass="47614">MVQCSRARHRSAGRAGGGPAAGACAGPIVTALPAAGPRAKPSPVTHSPAPGRPGSGPVAARYDALVASGAIERDPAQIVLVERLDALLDELARVPPPAKPGMLGRLFGRRPEPAAAPRGLYVWGLVGRGKTMLMDLFHEAAPEPKRRVHFHAFMGDVHERIHRHRQAVKQGTARGDDPIAPVAEALADETRLLCFDEFTVTDIADAMLLGRLFTALFAHGVVVVATSNVEPDRLYEGGLNRALFLPFIDLLKQRVEVVRLDSRTDFRLEKLGGSPVYHVPADAASAQALDRAFLALTGERRGRPAAIAVKGHEVSIPEAAGGTARFTFADLCARPLGAADYLALAERFHTVIVEGIPVMDLPQRNEAKRFITLIDALYDARVKLLASAAAEPTALYAAETGREAFEFERTVSRLIEMRSEEYLALPHGRPDSEASGSTTGLVET</sequence>
<dbReference type="AlphaFoldDB" id="A0A437PAN8"/>
<organism evidence="4 5">
    <name type="scientific">Methylobacterium oryzihabitans</name>
    <dbReference type="NCBI Taxonomy" id="2499852"/>
    <lineage>
        <taxon>Bacteria</taxon>
        <taxon>Pseudomonadati</taxon>
        <taxon>Pseudomonadota</taxon>
        <taxon>Alphaproteobacteria</taxon>
        <taxon>Hyphomicrobiales</taxon>
        <taxon>Methylobacteriaceae</taxon>
        <taxon>Methylobacterium</taxon>
    </lineage>
</organism>
<feature type="region of interest" description="Disordered" evidence="3">
    <location>
        <begin position="1"/>
        <end position="21"/>
    </location>
</feature>
<dbReference type="NCBIfam" id="NF040713">
    <property type="entry name" value="ZapE"/>
    <property type="match status" value="1"/>
</dbReference>
<keyword evidence="4" id="KW-0132">Cell division</keyword>
<evidence type="ECO:0000256" key="2">
    <source>
        <dbReference type="ARBA" id="ARBA00022840"/>
    </source>
</evidence>
<feature type="region of interest" description="Disordered" evidence="3">
    <location>
        <begin position="35"/>
        <end position="56"/>
    </location>
</feature>
<evidence type="ECO:0000256" key="3">
    <source>
        <dbReference type="SAM" id="MobiDB-lite"/>
    </source>
</evidence>
<dbReference type="GO" id="GO:0016887">
    <property type="term" value="F:ATP hydrolysis activity"/>
    <property type="evidence" value="ECO:0007669"/>
    <property type="project" value="InterPro"/>
</dbReference>
<keyword evidence="2" id="KW-0067">ATP-binding</keyword>
<evidence type="ECO:0000256" key="1">
    <source>
        <dbReference type="ARBA" id="ARBA00022741"/>
    </source>
</evidence>
<feature type="compositionally biased region" description="Basic residues" evidence="3">
    <location>
        <begin position="1"/>
        <end position="12"/>
    </location>
</feature>
<name>A0A437PAN8_9HYPH</name>
<dbReference type="InterPro" id="IPR005654">
    <property type="entry name" value="ATPase_AFG1-like"/>
</dbReference>
<keyword evidence="5" id="KW-1185">Reference proteome</keyword>
<evidence type="ECO:0000313" key="4">
    <source>
        <dbReference type="EMBL" id="RVU19337.1"/>
    </source>
</evidence>
<dbReference type="OrthoDB" id="9774491at2"/>
<keyword evidence="4" id="KW-0131">Cell cycle</keyword>
<dbReference type="Pfam" id="PF03969">
    <property type="entry name" value="AFG1_ATPase"/>
    <property type="match status" value="1"/>
</dbReference>
<gene>
    <name evidence="4" type="ORF">EOE48_08015</name>
</gene>
<comment type="caution">
    <text evidence="4">The sequence shown here is derived from an EMBL/GenBank/DDBJ whole genome shotgun (WGS) entry which is preliminary data.</text>
</comment>
<proteinExistence type="predicted"/>
<protein>
    <submittedName>
        <fullName evidence="4">Cell division protein ZapE</fullName>
    </submittedName>
</protein>
<dbReference type="InterPro" id="IPR027417">
    <property type="entry name" value="P-loop_NTPase"/>
</dbReference>
<dbReference type="PANTHER" id="PTHR12169:SF6">
    <property type="entry name" value="AFG1-LIKE ATPASE"/>
    <property type="match status" value="1"/>
</dbReference>
<dbReference type="EMBL" id="SACP01000006">
    <property type="protein sequence ID" value="RVU19337.1"/>
    <property type="molecule type" value="Genomic_DNA"/>
</dbReference>
<reference evidence="4 5" key="1">
    <citation type="submission" date="2019-01" db="EMBL/GenBank/DDBJ databases">
        <authorList>
            <person name="Chen W.-M."/>
        </authorList>
    </citation>
    <scope>NUCLEOTIDE SEQUENCE [LARGE SCALE GENOMIC DNA]</scope>
    <source>
        <strain evidence="4 5">TER-1</strain>
    </source>
</reference>
<accession>A0A437PAN8</accession>
<dbReference type="SUPFAM" id="SSF52540">
    <property type="entry name" value="P-loop containing nucleoside triphosphate hydrolases"/>
    <property type="match status" value="1"/>
</dbReference>
<dbReference type="PANTHER" id="PTHR12169">
    <property type="entry name" value="ATPASE N2B"/>
    <property type="match status" value="1"/>
</dbReference>
<dbReference type="Proteomes" id="UP000286997">
    <property type="component" value="Unassembled WGS sequence"/>
</dbReference>
<dbReference type="GO" id="GO:0051301">
    <property type="term" value="P:cell division"/>
    <property type="evidence" value="ECO:0007669"/>
    <property type="project" value="UniProtKB-KW"/>
</dbReference>
<dbReference type="GO" id="GO:0005737">
    <property type="term" value="C:cytoplasm"/>
    <property type="evidence" value="ECO:0007669"/>
    <property type="project" value="TreeGrafter"/>
</dbReference>